<dbReference type="EMBL" id="JACEEZ010005128">
    <property type="protein sequence ID" value="KAG0725856.1"/>
    <property type="molecule type" value="Genomic_DNA"/>
</dbReference>
<dbReference type="AlphaFoldDB" id="A0A8J4YMT2"/>
<proteinExistence type="predicted"/>
<reference evidence="1" key="1">
    <citation type="submission" date="2020-07" db="EMBL/GenBank/DDBJ databases">
        <title>The High-quality genome of the commercially important snow crab, Chionoecetes opilio.</title>
        <authorList>
            <person name="Jeong J.-H."/>
            <person name="Ryu S."/>
        </authorList>
    </citation>
    <scope>NUCLEOTIDE SEQUENCE</scope>
    <source>
        <strain evidence="1">MADBK_172401_WGS</strain>
        <tissue evidence="1">Digestive gland</tissue>
    </source>
</reference>
<sequence length="385" mass="43092">MHAAYIDLKKAFDSVHRESFWELLRLSGIPARTISVMTGLYFGTESTVKCGGGVSTFFPVNTGVRQDNLCFAESLEVLVMALEALHEEAQPLEFEVSWLKSKVQVFGGLLDETVQSIHACDRDGQPLFQSGGMVTFTPEKTQARVVSWSSAAGPAVEGRLRFGGVPLPLQEAVKVLGVEVDRELRFDDHIKHIPKKASHRVSSLKRVASFLDRGEKLLLYKAQIRPYLEYAALSWMSYAALHTRRLDSIQRRALRLVDAADPPDPPAQPEPVSPLDSLEYRRDVAALVVFHKAQVQEVPHMAALRQPPRVATRSTRTVLTSGDAVEVQRSRTNQHQRTFVGRVSRMWNIFTAVVPHIQEMNTQSVKLAANWWRLSKPTPLTVVIP</sequence>
<protein>
    <recommendedName>
        <fullName evidence="3">Reverse transcriptase domain-containing protein</fullName>
    </recommendedName>
</protein>
<organism evidence="1 2">
    <name type="scientific">Chionoecetes opilio</name>
    <name type="common">Atlantic snow crab</name>
    <name type="synonym">Cancer opilio</name>
    <dbReference type="NCBI Taxonomy" id="41210"/>
    <lineage>
        <taxon>Eukaryota</taxon>
        <taxon>Metazoa</taxon>
        <taxon>Ecdysozoa</taxon>
        <taxon>Arthropoda</taxon>
        <taxon>Crustacea</taxon>
        <taxon>Multicrustacea</taxon>
        <taxon>Malacostraca</taxon>
        <taxon>Eumalacostraca</taxon>
        <taxon>Eucarida</taxon>
        <taxon>Decapoda</taxon>
        <taxon>Pleocyemata</taxon>
        <taxon>Brachyura</taxon>
        <taxon>Eubrachyura</taxon>
        <taxon>Majoidea</taxon>
        <taxon>Majidae</taxon>
        <taxon>Chionoecetes</taxon>
    </lineage>
</organism>
<dbReference type="Proteomes" id="UP000770661">
    <property type="component" value="Unassembled WGS sequence"/>
</dbReference>
<dbReference type="PANTHER" id="PTHR47027:SF20">
    <property type="entry name" value="REVERSE TRANSCRIPTASE-LIKE PROTEIN WITH RNA-DIRECTED DNA POLYMERASE DOMAIN"/>
    <property type="match status" value="1"/>
</dbReference>
<evidence type="ECO:0000313" key="2">
    <source>
        <dbReference type="Proteomes" id="UP000770661"/>
    </source>
</evidence>
<dbReference type="PANTHER" id="PTHR47027">
    <property type="entry name" value="REVERSE TRANSCRIPTASE DOMAIN-CONTAINING PROTEIN"/>
    <property type="match status" value="1"/>
</dbReference>
<evidence type="ECO:0008006" key="3">
    <source>
        <dbReference type="Google" id="ProtNLM"/>
    </source>
</evidence>
<evidence type="ECO:0000313" key="1">
    <source>
        <dbReference type="EMBL" id="KAG0725856.1"/>
    </source>
</evidence>
<comment type="caution">
    <text evidence="1">The sequence shown here is derived from an EMBL/GenBank/DDBJ whole genome shotgun (WGS) entry which is preliminary data.</text>
</comment>
<gene>
    <name evidence="1" type="ORF">GWK47_037794</name>
</gene>
<accession>A0A8J4YMT2</accession>
<keyword evidence="2" id="KW-1185">Reference proteome</keyword>
<name>A0A8J4YMT2_CHIOP</name>
<dbReference type="OrthoDB" id="6364030at2759"/>